<proteinExistence type="predicted"/>
<feature type="compositionally biased region" description="Pro residues" evidence="5">
    <location>
        <begin position="537"/>
        <end position="547"/>
    </location>
</feature>
<dbReference type="GO" id="GO:0007095">
    <property type="term" value="P:mitotic G2 DNA damage checkpoint signaling"/>
    <property type="evidence" value="ECO:0007669"/>
    <property type="project" value="InterPro"/>
</dbReference>
<dbReference type="GO" id="GO:0000724">
    <property type="term" value="P:double-strand break repair via homologous recombination"/>
    <property type="evidence" value="ECO:0007669"/>
    <property type="project" value="TreeGrafter"/>
</dbReference>
<dbReference type="Gene3D" id="3.40.50.10980">
    <property type="entry name" value="Nibrin, BRCT2 domain"/>
    <property type="match status" value="1"/>
</dbReference>
<evidence type="ECO:0000256" key="5">
    <source>
        <dbReference type="SAM" id="MobiDB-lite"/>
    </source>
</evidence>
<organism evidence="7 8">
    <name type="scientific">Marssonina brunnea f. sp. multigermtubi (strain MB_m1)</name>
    <name type="common">Marssonina leaf spot fungus</name>
    <dbReference type="NCBI Taxonomy" id="1072389"/>
    <lineage>
        <taxon>Eukaryota</taxon>
        <taxon>Fungi</taxon>
        <taxon>Dikarya</taxon>
        <taxon>Ascomycota</taxon>
        <taxon>Pezizomycotina</taxon>
        <taxon>Leotiomycetes</taxon>
        <taxon>Helotiales</taxon>
        <taxon>Drepanopezizaceae</taxon>
        <taxon>Drepanopeziza</taxon>
    </lineage>
</organism>
<evidence type="ECO:0000259" key="6">
    <source>
        <dbReference type="PROSITE" id="PS50006"/>
    </source>
</evidence>
<dbReference type="Proteomes" id="UP000006753">
    <property type="component" value="Unassembled WGS sequence"/>
</dbReference>
<keyword evidence="3" id="KW-0234">DNA repair</keyword>
<gene>
    <name evidence="7" type="ORF">MBM_09218</name>
</gene>
<evidence type="ECO:0000313" key="8">
    <source>
        <dbReference type="Proteomes" id="UP000006753"/>
    </source>
</evidence>
<feature type="compositionally biased region" description="Pro residues" evidence="5">
    <location>
        <begin position="410"/>
        <end position="420"/>
    </location>
</feature>
<reference evidence="7 8" key="1">
    <citation type="journal article" date="2012" name="BMC Genomics">
        <title>Sequencing the genome of Marssonina brunnea reveals fungus-poplar co-evolution.</title>
        <authorList>
            <person name="Zhu S."/>
            <person name="Cao Y.-Z."/>
            <person name="Jiang C."/>
            <person name="Tan B.-Y."/>
            <person name="Wang Z."/>
            <person name="Feng S."/>
            <person name="Zhang L."/>
            <person name="Su X.-H."/>
            <person name="Brejova B."/>
            <person name="Vinar T."/>
            <person name="Xu M."/>
            <person name="Wang M.-X."/>
            <person name="Zhang S.-G."/>
            <person name="Huang M.-R."/>
            <person name="Wu R."/>
            <person name="Zhou Y."/>
        </authorList>
    </citation>
    <scope>NUCLEOTIDE SEQUENCE [LARGE SCALE GENOMIC DNA]</scope>
    <source>
        <strain evidence="7 8">MB_m1</strain>
    </source>
</reference>
<keyword evidence="4" id="KW-0539">Nucleus</keyword>
<sequence length="832" mass="91860">MLAIDTSPSQTCGFLTAMEMSLEADGYGSGLGRASYATDHAEFALGNKTISRQHLLVKVDPIQPIDCARGDFRSKLTLIEGCGAIENGVEKGTKIGTLLNGEQIRAKTVVLDRDENVLKLGRFEVAFRLTWVPFTFTFSFSTAELKTIPYPSLRERLAPLDIRVLDHFERGYVTHVVAKKRNTSKGLQALVNGKYIVHNDSFLQALVAAATSSTPDGPAPLEEDFDNNLPDPLNYLPARGAEQTQQSAEAYAPDPARKDMFEGYTFVFYNKQQFDQLLAPITEGRGKALLRQAIPHETTVDEFVKYVKQVAGEKGLGEFEDGSEGKGVVVVRFNAKKGDNPEWYADFGQQVSLRLDHRLIEQSDFLDAILGKDASVLRRPLLDEPSGVTASPPTAASVGSPQTLQNSAPAPTPVETAPPEPPKRGRRRAGRAKFNGFEDDFTGPISSSMVEPDPEPIPVNEPLPEEIVYSQSLFVSQNPDQEISQAPEPEVRTSQKRRVSQVLEEEEEEEEIAPVAAALKRRRLATEADRRRKGELTPPPAPPPPKAATPSPVAKKEPATKGKSKRIKKEEKVDIIEVARQKRELAEAEAKAERESIQPQDSNIDIKNVQNLTLFGEMPLRTKPAPKRTVRADESENWENRWTHLKNFKKFRRRPGDDSARGFDKVIVPLEVVKTKDFGLGDGYWENEMQRKKKGKGKETQDMTQVESQRRPQEAAVKASRKILASEPEDSDQAAAGAEVISESEDEVVAPVAKGRATRAHQQQILAGKTSKSQDLPAATSQKRVAATTLTKPALAKKAKVAAIRKQPEPEEQSDDGSSDDGLKFRFKKKKA</sequence>
<feature type="compositionally biased region" description="Acidic residues" evidence="5">
    <location>
        <begin position="810"/>
        <end position="819"/>
    </location>
</feature>
<dbReference type="EMBL" id="JH921455">
    <property type="protein sequence ID" value="EKD12649.1"/>
    <property type="molecule type" value="Genomic_DNA"/>
</dbReference>
<dbReference type="InterPro" id="IPR043014">
    <property type="entry name" value="Nibrin_BRCT2_sf"/>
</dbReference>
<keyword evidence="2" id="KW-0227">DNA damage</keyword>
<feature type="region of interest" description="Disordered" evidence="5">
    <location>
        <begin position="680"/>
        <end position="832"/>
    </location>
</feature>
<dbReference type="GO" id="GO:0030870">
    <property type="term" value="C:Mre11 complex"/>
    <property type="evidence" value="ECO:0007669"/>
    <property type="project" value="InterPro"/>
</dbReference>
<dbReference type="AlphaFoldDB" id="K1XJU0"/>
<dbReference type="Pfam" id="PF16508">
    <property type="entry name" value="NIBRIN_BRCT_II"/>
    <property type="match status" value="1"/>
</dbReference>
<evidence type="ECO:0000313" key="7">
    <source>
        <dbReference type="EMBL" id="EKD12649.1"/>
    </source>
</evidence>
<protein>
    <submittedName>
        <fullName evidence="7">FHA domain-containing protein</fullName>
    </submittedName>
</protein>
<evidence type="ECO:0000256" key="3">
    <source>
        <dbReference type="ARBA" id="ARBA00023204"/>
    </source>
</evidence>
<dbReference type="OMA" id="GIGDHYW"/>
<evidence type="ECO:0000256" key="1">
    <source>
        <dbReference type="ARBA" id="ARBA00004123"/>
    </source>
</evidence>
<dbReference type="InParanoid" id="K1XJU0"/>
<dbReference type="PANTHER" id="PTHR12162:SF0">
    <property type="entry name" value="NIBRIN"/>
    <property type="match status" value="1"/>
</dbReference>
<feature type="region of interest" description="Disordered" evidence="5">
    <location>
        <begin position="478"/>
        <end position="570"/>
    </location>
</feature>
<evidence type="ECO:0000256" key="4">
    <source>
        <dbReference type="ARBA" id="ARBA00023242"/>
    </source>
</evidence>
<feature type="compositionally biased region" description="Polar residues" evidence="5">
    <location>
        <begin position="760"/>
        <end position="783"/>
    </location>
</feature>
<feature type="compositionally biased region" description="Basic and acidic residues" evidence="5">
    <location>
        <begin position="524"/>
        <end position="535"/>
    </location>
</feature>
<dbReference type="GO" id="GO:0003684">
    <property type="term" value="F:damaged DNA binding"/>
    <property type="evidence" value="ECO:0007669"/>
    <property type="project" value="TreeGrafter"/>
</dbReference>
<comment type="subcellular location">
    <subcellularLocation>
        <location evidence="1">Nucleus</location>
    </subcellularLocation>
</comment>
<dbReference type="InterPro" id="IPR040227">
    <property type="entry name" value="Nibrin-rel"/>
</dbReference>
<dbReference type="OrthoDB" id="552194at2759"/>
<dbReference type="InterPro" id="IPR000253">
    <property type="entry name" value="FHA_dom"/>
</dbReference>
<dbReference type="STRING" id="1072389.K1XJU0"/>
<dbReference type="PROSITE" id="PS50006">
    <property type="entry name" value="FHA_DOMAIN"/>
    <property type="match status" value="1"/>
</dbReference>
<keyword evidence="8" id="KW-1185">Reference proteome</keyword>
<feature type="compositionally biased region" description="Low complexity" evidence="5">
    <location>
        <begin position="785"/>
        <end position="794"/>
    </location>
</feature>
<feature type="compositionally biased region" description="Polar residues" evidence="5">
    <location>
        <begin position="388"/>
        <end position="407"/>
    </location>
</feature>
<name>K1XJU0_MARBU</name>
<dbReference type="KEGG" id="mbe:MBM_09218"/>
<feature type="domain" description="FHA" evidence="6">
    <location>
        <begin position="29"/>
        <end position="104"/>
    </location>
</feature>
<evidence type="ECO:0000256" key="2">
    <source>
        <dbReference type="ARBA" id="ARBA00022763"/>
    </source>
</evidence>
<feature type="region of interest" description="Disordered" evidence="5">
    <location>
        <begin position="384"/>
        <end position="454"/>
    </location>
</feature>
<dbReference type="eggNOG" id="ENOG502RCD5">
    <property type="taxonomic scope" value="Eukaryota"/>
</dbReference>
<dbReference type="HOGENOM" id="CLU_007951_0_0_1"/>
<feature type="compositionally biased region" description="Acidic residues" evidence="5">
    <location>
        <begin position="503"/>
        <end position="512"/>
    </location>
</feature>
<accession>K1XJU0</accession>
<dbReference type="InterPro" id="IPR032429">
    <property type="entry name" value="Nibrin_BRCT2"/>
</dbReference>
<dbReference type="PANTHER" id="PTHR12162">
    <property type="entry name" value="NIBRIN-RELATED"/>
    <property type="match status" value="1"/>
</dbReference>
<dbReference type="Gene3D" id="2.60.200.20">
    <property type="match status" value="1"/>
</dbReference>